<evidence type="ECO:0008006" key="2">
    <source>
        <dbReference type="Google" id="ProtNLM"/>
    </source>
</evidence>
<dbReference type="GO" id="GO:0005868">
    <property type="term" value="C:cytoplasmic dynein complex"/>
    <property type="evidence" value="ECO:0007669"/>
    <property type="project" value="TreeGrafter"/>
</dbReference>
<dbReference type="GO" id="GO:0005737">
    <property type="term" value="C:cytoplasm"/>
    <property type="evidence" value="ECO:0007669"/>
    <property type="project" value="TreeGrafter"/>
</dbReference>
<evidence type="ECO:0000313" key="1">
    <source>
        <dbReference type="EMBL" id="CEM40790.1"/>
    </source>
</evidence>
<dbReference type="InterPro" id="IPR038586">
    <property type="entry name" value="Tctex-1-like_sf"/>
</dbReference>
<dbReference type="CDD" id="cd21455">
    <property type="entry name" value="DLC-like_DYNLT1_DYNLT3"/>
    <property type="match status" value="1"/>
</dbReference>
<dbReference type="PhylomeDB" id="A0A0G4HAI0"/>
<dbReference type="InterPro" id="IPR005334">
    <property type="entry name" value="Tctex-1-like"/>
</dbReference>
<dbReference type="AlphaFoldDB" id="A0A0G4HAI0"/>
<dbReference type="PANTHER" id="PTHR21255:SF4">
    <property type="entry name" value="DYNEIN LIGHT CHAIN TCTEX-TYPE"/>
    <property type="match status" value="1"/>
</dbReference>
<reference evidence="1" key="1">
    <citation type="submission" date="2014-11" db="EMBL/GenBank/DDBJ databases">
        <authorList>
            <person name="Otto D Thomas"/>
            <person name="Naeem Raeece"/>
        </authorList>
    </citation>
    <scope>NUCLEOTIDE SEQUENCE</scope>
</reference>
<name>A0A0G4HAI0_9ALVE</name>
<dbReference type="EMBL" id="CDMZ01002104">
    <property type="protein sequence ID" value="CEM40790.1"/>
    <property type="molecule type" value="Genomic_DNA"/>
</dbReference>
<dbReference type="GO" id="GO:0007018">
    <property type="term" value="P:microtubule-based movement"/>
    <property type="evidence" value="ECO:0007669"/>
    <property type="project" value="TreeGrafter"/>
</dbReference>
<protein>
    <recommendedName>
        <fullName evidence="2">Dynein light chain Tctex-type 1</fullName>
    </recommendedName>
</protein>
<dbReference type="Pfam" id="PF03645">
    <property type="entry name" value="Tctex-1"/>
    <property type="match status" value="1"/>
</dbReference>
<dbReference type="VEuPathDB" id="CryptoDB:Cvel_25551"/>
<gene>
    <name evidence="1" type="ORF">Cvel_25551</name>
</gene>
<proteinExistence type="predicted"/>
<organism evidence="1">
    <name type="scientific">Chromera velia CCMP2878</name>
    <dbReference type="NCBI Taxonomy" id="1169474"/>
    <lineage>
        <taxon>Eukaryota</taxon>
        <taxon>Sar</taxon>
        <taxon>Alveolata</taxon>
        <taxon>Colpodellida</taxon>
        <taxon>Chromeraceae</taxon>
        <taxon>Chromera</taxon>
    </lineage>
</organism>
<accession>A0A0G4HAI0</accession>
<sequence length="112" mass="12446">MSDGKAVSFLAIKEQANKAIKSTVDNILGTATYNPKEVQTWVDAMAQGIVEKLTDLNGNFKYIVSSIILQRSHAGFHCSTTCYWDYNTDGSLTFRWENKSMLCIITVFGVAL</sequence>
<dbReference type="Gene3D" id="3.30.1140.40">
    <property type="entry name" value="Tctex-1"/>
    <property type="match status" value="1"/>
</dbReference>
<dbReference type="GO" id="GO:0045505">
    <property type="term" value="F:dynein intermediate chain binding"/>
    <property type="evidence" value="ECO:0007669"/>
    <property type="project" value="TreeGrafter"/>
</dbReference>
<dbReference type="PANTHER" id="PTHR21255">
    <property type="entry name" value="T-COMPLEX-ASSOCIATED-TESTIS-EXPRESSED 1/ DYNEIN LIGHT CHAIN"/>
    <property type="match status" value="1"/>
</dbReference>